<proteinExistence type="predicted"/>
<accession>A0A1H7M0J9</accession>
<dbReference type="RefSeq" id="WP_085284638.1">
    <property type="nucleotide sequence ID" value="NZ_FOBI01000005.1"/>
</dbReference>
<evidence type="ECO:0000313" key="2">
    <source>
        <dbReference type="Proteomes" id="UP000199297"/>
    </source>
</evidence>
<organism evidence="1 2">
    <name type="scientific">Colwellia chukchiensis</name>
    <dbReference type="NCBI Taxonomy" id="641665"/>
    <lineage>
        <taxon>Bacteria</taxon>
        <taxon>Pseudomonadati</taxon>
        <taxon>Pseudomonadota</taxon>
        <taxon>Gammaproteobacteria</taxon>
        <taxon>Alteromonadales</taxon>
        <taxon>Colwelliaceae</taxon>
        <taxon>Colwellia</taxon>
    </lineage>
</organism>
<dbReference type="AlphaFoldDB" id="A0A1H7M0J9"/>
<dbReference type="Proteomes" id="UP000199297">
    <property type="component" value="Unassembled WGS sequence"/>
</dbReference>
<dbReference type="OrthoDB" id="6226461at2"/>
<sequence>MSELAVNPSLKEINAYKKKLNWGEIPSIYQLAMSAISDMDSLMTHGFDSPYKQLLDKNNWNKAYYDNHAEPSLKPKIMLYHDYSEQDYELHCYPIINNEPVSQVQVNNPQCPFIQWLPKTMQMLFRLNSLIPFIVYTFQKGDKADYALLRFTHQRVEELINLLTQSFDIVEIKGYSIAEFCQEIHRKHEQKTDPTNPPKPMGS</sequence>
<gene>
    <name evidence="1" type="ORF">SAMN05216262_10550</name>
</gene>
<evidence type="ECO:0000313" key="1">
    <source>
        <dbReference type="EMBL" id="SEL04691.1"/>
    </source>
</evidence>
<dbReference type="STRING" id="641665.GCA_002104455_03125"/>
<dbReference type="EMBL" id="FOBI01000005">
    <property type="protein sequence ID" value="SEL04691.1"/>
    <property type="molecule type" value="Genomic_DNA"/>
</dbReference>
<protein>
    <submittedName>
        <fullName evidence="1">Uncharacterized protein</fullName>
    </submittedName>
</protein>
<name>A0A1H7M0J9_9GAMM</name>
<keyword evidence="2" id="KW-1185">Reference proteome</keyword>
<reference evidence="2" key="1">
    <citation type="submission" date="2016-10" db="EMBL/GenBank/DDBJ databases">
        <authorList>
            <person name="Varghese N."/>
            <person name="Submissions S."/>
        </authorList>
    </citation>
    <scope>NUCLEOTIDE SEQUENCE [LARGE SCALE GENOMIC DNA]</scope>
    <source>
        <strain evidence="2">CGMCC 1.9127</strain>
    </source>
</reference>